<dbReference type="EMBL" id="JAGVWC010000014">
    <property type="protein sequence ID" value="MBS3062193.1"/>
    <property type="molecule type" value="Genomic_DNA"/>
</dbReference>
<dbReference type="AlphaFoldDB" id="A0A8T4L4E4"/>
<accession>A0A8T4L4E4</accession>
<organism evidence="2 3">
    <name type="scientific">Candidatus Iainarchaeum sp</name>
    <dbReference type="NCBI Taxonomy" id="3101447"/>
    <lineage>
        <taxon>Archaea</taxon>
        <taxon>Candidatus Iainarchaeota</taxon>
        <taxon>Candidatus Iainarchaeia</taxon>
        <taxon>Candidatus Iainarchaeales</taxon>
        <taxon>Candidatus Iainarchaeaceae</taxon>
        <taxon>Candidatus Iainarchaeum</taxon>
    </lineage>
</organism>
<proteinExistence type="predicted"/>
<dbReference type="Proteomes" id="UP000675968">
    <property type="component" value="Unassembled WGS sequence"/>
</dbReference>
<keyword evidence="1" id="KW-0472">Membrane</keyword>
<protein>
    <submittedName>
        <fullName evidence="2">Uncharacterized protein</fullName>
    </submittedName>
</protein>
<sequence length="137" mass="15054">MVSFVDPKGQAAIETLMAVMLIMGVFVVISMISVQRSEINRQLGEQDQNAALCDRIAGIINKAGEVPGNLRMGVFLDRPVWVSNGNLLFGLSNGHYCFYLGRVSGDRDAVPMYLAPGYYEIRKEREVISIASASQPE</sequence>
<comment type="caution">
    <text evidence="2">The sequence shown here is derived from an EMBL/GenBank/DDBJ whole genome shotgun (WGS) entry which is preliminary data.</text>
</comment>
<keyword evidence="1" id="KW-0812">Transmembrane</keyword>
<evidence type="ECO:0000313" key="3">
    <source>
        <dbReference type="Proteomes" id="UP000675968"/>
    </source>
</evidence>
<feature type="transmembrane region" description="Helical" evidence="1">
    <location>
        <begin position="12"/>
        <end position="34"/>
    </location>
</feature>
<evidence type="ECO:0000256" key="1">
    <source>
        <dbReference type="SAM" id="Phobius"/>
    </source>
</evidence>
<reference evidence="2" key="1">
    <citation type="submission" date="2021-03" db="EMBL/GenBank/DDBJ databases">
        <authorList>
            <person name="Jaffe A."/>
        </authorList>
    </citation>
    <scope>NUCLEOTIDE SEQUENCE</scope>
    <source>
        <strain evidence="2">RIFCSPLOWO2_01_FULL_AR10_48_17</strain>
    </source>
</reference>
<evidence type="ECO:0000313" key="2">
    <source>
        <dbReference type="EMBL" id="MBS3062193.1"/>
    </source>
</evidence>
<reference evidence="2" key="2">
    <citation type="submission" date="2021-05" db="EMBL/GenBank/DDBJ databases">
        <title>Protein family content uncovers lineage relationships and bacterial pathway maintenance mechanisms in DPANN archaea.</title>
        <authorList>
            <person name="Castelle C.J."/>
            <person name="Meheust R."/>
            <person name="Jaffe A.L."/>
            <person name="Seitz K."/>
            <person name="Gong X."/>
            <person name="Baker B.J."/>
            <person name="Banfield J.F."/>
        </authorList>
    </citation>
    <scope>NUCLEOTIDE SEQUENCE</scope>
    <source>
        <strain evidence="2">RIFCSPLOWO2_01_FULL_AR10_48_17</strain>
    </source>
</reference>
<gene>
    <name evidence="2" type="ORF">J4215_06445</name>
</gene>
<name>A0A8T4L4E4_9ARCH</name>
<keyword evidence="1" id="KW-1133">Transmembrane helix</keyword>